<evidence type="ECO:0000313" key="9">
    <source>
        <dbReference type="Proteomes" id="UP000302139"/>
    </source>
</evidence>
<evidence type="ECO:0000256" key="2">
    <source>
        <dbReference type="ARBA" id="ARBA00022448"/>
    </source>
</evidence>
<keyword evidence="2" id="KW-0813">Transport</keyword>
<dbReference type="Pfam" id="PF13416">
    <property type="entry name" value="SBP_bac_8"/>
    <property type="match status" value="1"/>
</dbReference>
<evidence type="ECO:0000313" key="6">
    <source>
        <dbReference type="EMBL" id="GDY68113.1"/>
    </source>
</evidence>
<evidence type="ECO:0000313" key="7">
    <source>
        <dbReference type="EMBL" id="GDY71546.1"/>
    </source>
</evidence>
<dbReference type="GO" id="GO:0015888">
    <property type="term" value="P:thiamine transport"/>
    <property type="evidence" value="ECO:0007669"/>
    <property type="project" value="TreeGrafter"/>
</dbReference>
<feature type="signal peptide" evidence="5">
    <location>
        <begin position="1"/>
        <end position="16"/>
    </location>
</feature>
<name>A0A4D4M8I4_STRAX</name>
<organism evidence="6 9">
    <name type="scientific">Streptomyces avermitilis</name>
    <dbReference type="NCBI Taxonomy" id="33903"/>
    <lineage>
        <taxon>Bacteria</taxon>
        <taxon>Bacillati</taxon>
        <taxon>Actinomycetota</taxon>
        <taxon>Actinomycetes</taxon>
        <taxon>Kitasatosporales</taxon>
        <taxon>Streptomycetaceae</taxon>
        <taxon>Streptomyces</taxon>
    </lineage>
</organism>
<dbReference type="EMBL" id="BJHX01000001">
    <property type="protein sequence ID" value="GDY68113.1"/>
    <property type="molecule type" value="Genomic_DNA"/>
</dbReference>
<reference evidence="7 8" key="1">
    <citation type="submission" date="2019-04" db="EMBL/GenBank/DDBJ databases">
        <title>Draft genome sequences of Streptomyces avermitilis ATCC 31267.</title>
        <authorList>
            <person name="Komaki H."/>
            <person name="Tamura T."/>
            <person name="Hosoyama A."/>
        </authorList>
    </citation>
    <scope>NUCLEOTIDE SEQUENCE [LARGE SCALE GENOMIC DNA]</scope>
    <source>
        <strain evidence="7 8">ATCC 31267</strain>
    </source>
</reference>
<dbReference type="PANTHER" id="PTHR30006:SF3">
    <property type="entry name" value="THIAMINE-BINDING PERIPLASMIC PROTEIN"/>
    <property type="match status" value="1"/>
</dbReference>
<reference evidence="6 9" key="2">
    <citation type="submission" date="2019-04" db="EMBL/GenBank/DDBJ databases">
        <title>Draft genome sequences of Streptomyces avermitilis NBRC 14893.</title>
        <authorList>
            <person name="Komaki H."/>
            <person name="Tamura T."/>
            <person name="Hosoyama A."/>
        </authorList>
    </citation>
    <scope>NUCLEOTIDE SEQUENCE [LARGE SCALE GENOMIC DNA]</scope>
    <source>
        <strain evidence="6 9">NBRC 14893</strain>
    </source>
</reference>
<evidence type="ECO:0000256" key="5">
    <source>
        <dbReference type="SAM" id="SignalP"/>
    </source>
</evidence>
<dbReference type="AlphaFoldDB" id="A0A4D4M8I4"/>
<dbReference type="Proteomes" id="UP000302139">
    <property type="component" value="Unassembled WGS sequence"/>
</dbReference>
<gene>
    <name evidence="6" type="ORF">SAV14893_075060</name>
    <name evidence="7" type="ORF">SAV31267_010310</name>
</gene>
<dbReference type="GO" id="GO:0030975">
    <property type="term" value="F:thiamine binding"/>
    <property type="evidence" value="ECO:0007669"/>
    <property type="project" value="TreeGrafter"/>
</dbReference>
<dbReference type="GO" id="GO:0030976">
    <property type="term" value="F:thiamine pyrophosphate binding"/>
    <property type="evidence" value="ECO:0007669"/>
    <property type="project" value="TreeGrafter"/>
</dbReference>
<dbReference type="EMBL" id="BJHY01000001">
    <property type="protein sequence ID" value="GDY71546.1"/>
    <property type="molecule type" value="Genomic_DNA"/>
</dbReference>
<dbReference type="InterPro" id="IPR006059">
    <property type="entry name" value="SBP"/>
</dbReference>
<evidence type="ECO:0000256" key="1">
    <source>
        <dbReference type="ARBA" id="ARBA00004418"/>
    </source>
</evidence>
<dbReference type="PANTHER" id="PTHR30006">
    <property type="entry name" value="THIAMINE-BINDING PERIPLASMIC PROTEIN-RELATED"/>
    <property type="match status" value="1"/>
</dbReference>
<comment type="caution">
    <text evidence="6">The sequence shown here is derived from an EMBL/GenBank/DDBJ whole genome shotgun (WGS) entry which is preliminary data.</text>
</comment>
<comment type="subcellular location">
    <subcellularLocation>
        <location evidence="1">Periplasm</location>
    </subcellularLocation>
</comment>
<accession>A0A4D4M8I4</accession>
<dbReference type="RefSeq" id="WP_037650472.1">
    <property type="nucleotide sequence ID" value="NZ_BAABTN010000034.1"/>
</dbReference>
<dbReference type="PROSITE" id="PS51257">
    <property type="entry name" value="PROKAR_LIPOPROTEIN"/>
    <property type="match status" value="1"/>
</dbReference>
<dbReference type="SUPFAM" id="SSF53850">
    <property type="entry name" value="Periplasmic binding protein-like II"/>
    <property type="match status" value="1"/>
</dbReference>
<evidence type="ECO:0000256" key="4">
    <source>
        <dbReference type="ARBA" id="ARBA00022764"/>
    </source>
</evidence>
<keyword evidence="3 5" id="KW-0732">Signal</keyword>
<protein>
    <submittedName>
        <fullName evidence="6">ABC transporter substrate-binding protein</fullName>
    </submittedName>
</protein>
<dbReference type="Proteomes" id="UP000299211">
    <property type="component" value="Unassembled WGS sequence"/>
</dbReference>
<dbReference type="Gene3D" id="3.40.190.10">
    <property type="entry name" value="Periplasmic binding protein-like II"/>
    <property type="match status" value="2"/>
</dbReference>
<sequence>MSRRSILRAAGASALAAPLAGSLLTACSTKSTPSAKPNTTVTVTSYGGSYNDQLTKTLLKPFEKKSGVRSSLLANTSLAGLKSQVQSGDVQWDLVELTAPEYLQAVDEGLLEKLDYGVIDDKGLPSYAKADYGIKYLSFLFVMAWDQKNIPDAQAPKNWEQFLDQGRYKGKRSVYSQLSDSSILEAARLAAGVPFDKIYPLDVEAALKYLARHPGRDGLIYHTANQEPIQQLTSGEVALSTSFNNRISAARKDGARLNFTARNSVVAGDYFVVPKGARNKEAAFRLLDFMSNDAAAGADFIQTTNLTLANTPALAKLPSSVADSLPTSPKLADSILVRDDAWWAKNLKATEQRFKLWQAGN</sequence>
<evidence type="ECO:0000313" key="8">
    <source>
        <dbReference type="Proteomes" id="UP000299211"/>
    </source>
</evidence>
<evidence type="ECO:0000256" key="3">
    <source>
        <dbReference type="ARBA" id="ARBA00022729"/>
    </source>
</evidence>
<keyword evidence="4" id="KW-0574">Periplasm</keyword>
<dbReference type="GO" id="GO:0030288">
    <property type="term" value="C:outer membrane-bounded periplasmic space"/>
    <property type="evidence" value="ECO:0007669"/>
    <property type="project" value="TreeGrafter"/>
</dbReference>
<proteinExistence type="predicted"/>
<feature type="chain" id="PRO_5038238677" evidence="5">
    <location>
        <begin position="17"/>
        <end position="361"/>
    </location>
</feature>